<evidence type="ECO:0000256" key="1">
    <source>
        <dbReference type="SAM" id="MobiDB-lite"/>
    </source>
</evidence>
<feature type="region of interest" description="Disordered" evidence="1">
    <location>
        <begin position="1"/>
        <end position="22"/>
    </location>
</feature>
<name>A0A3M2WJ93_PSEA0</name>
<evidence type="ECO:0000313" key="2">
    <source>
        <dbReference type="EMBL" id="RML51607.1"/>
    </source>
</evidence>
<reference evidence="2 3" key="1">
    <citation type="submission" date="2018-08" db="EMBL/GenBank/DDBJ databases">
        <title>Recombination of ecologically and evolutionarily significant loci maintains genetic cohesion in the Pseudomonas syringae species complex.</title>
        <authorList>
            <person name="Dillon M."/>
            <person name="Thakur S."/>
            <person name="Almeida R.N.D."/>
            <person name="Weir B.S."/>
            <person name="Guttman D.S."/>
        </authorList>
    </citation>
    <scope>NUCLEOTIDE SEQUENCE [LARGE SCALE GENOMIC DNA]</scope>
    <source>
        <strain evidence="2 3">19322</strain>
    </source>
</reference>
<dbReference type="Proteomes" id="UP000277952">
    <property type="component" value="Unassembled WGS sequence"/>
</dbReference>
<evidence type="ECO:0000313" key="3">
    <source>
        <dbReference type="Proteomes" id="UP000277952"/>
    </source>
</evidence>
<sequence length="72" mass="8113">FQGQGQKSKNLPCPNPEDLEDSSDGLAMRAELDISIEVFTRAFVLRNKQRNNVKILYLGTQLLLAFGYDHGM</sequence>
<protein>
    <submittedName>
        <fullName evidence="2">Uncharacterized protein</fullName>
    </submittedName>
</protein>
<accession>A0A3M2WJ93</accession>
<dbReference type="EMBL" id="RBNS01000214">
    <property type="protein sequence ID" value="RML51607.1"/>
    <property type="molecule type" value="Genomic_DNA"/>
</dbReference>
<comment type="caution">
    <text evidence="2">The sequence shown here is derived from an EMBL/GenBank/DDBJ whole genome shotgun (WGS) entry which is preliminary data.</text>
</comment>
<gene>
    <name evidence="2" type="ORF">ALQ94_03794</name>
</gene>
<organism evidence="2 3">
    <name type="scientific">Pseudomonas amygdali pv. morsprunorum</name>
    <dbReference type="NCBI Taxonomy" id="129138"/>
    <lineage>
        <taxon>Bacteria</taxon>
        <taxon>Pseudomonadati</taxon>
        <taxon>Pseudomonadota</taxon>
        <taxon>Gammaproteobacteria</taxon>
        <taxon>Pseudomonadales</taxon>
        <taxon>Pseudomonadaceae</taxon>
        <taxon>Pseudomonas</taxon>
        <taxon>Pseudomonas amygdali</taxon>
    </lineage>
</organism>
<proteinExistence type="predicted"/>
<dbReference type="AlphaFoldDB" id="A0A3M2WJ93"/>
<feature type="non-terminal residue" evidence="2">
    <location>
        <position position="1"/>
    </location>
</feature>